<organism evidence="1 2">
    <name type="scientific">Bordetella ansorpii</name>
    <dbReference type="NCBI Taxonomy" id="288768"/>
    <lineage>
        <taxon>Bacteria</taxon>
        <taxon>Pseudomonadati</taxon>
        <taxon>Pseudomonadota</taxon>
        <taxon>Betaproteobacteria</taxon>
        <taxon>Burkholderiales</taxon>
        <taxon>Alcaligenaceae</taxon>
        <taxon>Bordetella</taxon>
    </lineage>
</organism>
<accession>A0A157R930</accession>
<protein>
    <submittedName>
        <fullName evidence="1">Uncharacterized protein</fullName>
    </submittedName>
</protein>
<dbReference type="EMBL" id="FKBS01000029">
    <property type="protein sequence ID" value="SAI54447.1"/>
    <property type="molecule type" value="Genomic_DNA"/>
</dbReference>
<sequence length="29" mass="3166">MIRVLPLSMQMSPNNVCTVDGLPDGLRHA</sequence>
<reference evidence="1 2" key="1">
    <citation type="submission" date="2016-03" db="EMBL/GenBank/DDBJ databases">
        <authorList>
            <consortium name="Pathogen Informatics"/>
        </authorList>
    </citation>
    <scope>NUCLEOTIDE SEQUENCE [LARGE SCALE GENOMIC DNA]</scope>
    <source>
        <strain evidence="1 2">NCTC13364</strain>
    </source>
</reference>
<gene>
    <name evidence="1" type="ORF">SAMEA1982600_04485</name>
</gene>
<evidence type="ECO:0000313" key="1">
    <source>
        <dbReference type="EMBL" id="SAI54447.1"/>
    </source>
</evidence>
<dbReference type="AlphaFoldDB" id="A0A157R930"/>
<proteinExistence type="predicted"/>
<name>A0A157R930_9BORD</name>
<dbReference type="Proteomes" id="UP000077037">
    <property type="component" value="Unassembled WGS sequence"/>
</dbReference>
<evidence type="ECO:0000313" key="2">
    <source>
        <dbReference type="Proteomes" id="UP000077037"/>
    </source>
</evidence>